<name>A0A6N9H5P4_9MICO</name>
<dbReference type="Proteomes" id="UP000469215">
    <property type="component" value="Unassembled WGS sequence"/>
</dbReference>
<evidence type="ECO:0000313" key="3">
    <source>
        <dbReference type="Proteomes" id="UP000469215"/>
    </source>
</evidence>
<dbReference type="PANTHER" id="PTHR43384:SF11">
    <property type="entry name" value="SEPTUM SITE DETERMINING PROTEIN"/>
    <property type="match status" value="1"/>
</dbReference>
<sequence length="328" mass="33480">MASLAEHCAALAEGIGVPLDVREPGAGGWQDAVLVLVGEDVAQAPTTVGVPTVLIAAADDAGAVWAHAARLGVDTVAVLPAGAEWLTQRMIQAVEPPGTPASTCGVVAGSGGAGASVLACALARHAAAQGISTVLLDADPLGGGLDLVLGCESAQGLRWPALAASRGRLRPSTLLNALPRAGDLAILSWDREGREELDEEVFDAVLAAAQQAFEFVVVDVPRHASAARARACHHVALVTPARVRAAVAAARVARSLEAVNSSLGLVVRETGRSALDPELLAQTIGIELVGMLRDDAALAEQVDRGEGIPSGRTHVGRFAEELLERVGP</sequence>
<evidence type="ECO:0000313" key="2">
    <source>
        <dbReference type="EMBL" id="MYM19243.1"/>
    </source>
</evidence>
<gene>
    <name evidence="2" type="ORF">GSY69_04475</name>
</gene>
<protein>
    <recommendedName>
        <fullName evidence="1">Rv3660c-like CheY-like N-terminal domain-containing protein</fullName>
    </recommendedName>
</protein>
<proteinExistence type="predicted"/>
<organism evidence="2 3">
    <name type="scientific">Brevibacterium rongguiense</name>
    <dbReference type="NCBI Taxonomy" id="2695267"/>
    <lineage>
        <taxon>Bacteria</taxon>
        <taxon>Bacillati</taxon>
        <taxon>Actinomycetota</taxon>
        <taxon>Actinomycetes</taxon>
        <taxon>Micrococcales</taxon>
        <taxon>Brevibacteriaceae</taxon>
        <taxon>Brevibacterium</taxon>
    </lineage>
</organism>
<dbReference type="GO" id="GO:0016887">
    <property type="term" value="F:ATP hydrolysis activity"/>
    <property type="evidence" value="ECO:0007669"/>
    <property type="project" value="TreeGrafter"/>
</dbReference>
<dbReference type="InterPro" id="IPR022521">
    <property type="entry name" value="Rv3660c"/>
</dbReference>
<dbReference type="SUPFAM" id="SSF52540">
    <property type="entry name" value="P-loop containing nucleoside triphosphate hydrolases"/>
    <property type="match status" value="1"/>
</dbReference>
<dbReference type="GO" id="GO:0051782">
    <property type="term" value="P:negative regulation of cell division"/>
    <property type="evidence" value="ECO:0007669"/>
    <property type="project" value="TreeGrafter"/>
</dbReference>
<dbReference type="EMBL" id="WWEQ01000012">
    <property type="protein sequence ID" value="MYM19243.1"/>
    <property type="molecule type" value="Genomic_DNA"/>
</dbReference>
<reference evidence="2 3" key="1">
    <citation type="submission" date="2020-01" db="EMBL/GenBank/DDBJ databases">
        <authorList>
            <person name="Deng T."/>
        </authorList>
    </citation>
    <scope>NUCLEOTIDE SEQUENCE [LARGE SCALE GENOMIC DNA]</scope>
    <source>
        <strain evidence="2 3">5221</strain>
    </source>
</reference>
<dbReference type="PANTHER" id="PTHR43384">
    <property type="entry name" value="SEPTUM SITE-DETERMINING PROTEIN MIND HOMOLOG, CHLOROPLASTIC-RELATED"/>
    <property type="match status" value="1"/>
</dbReference>
<comment type="caution">
    <text evidence="2">The sequence shown here is derived from an EMBL/GenBank/DDBJ whole genome shotgun (WGS) entry which is preliminary data.</text>
</comment>
<dbReference type="Pfam" id="PF26563">
    <property type="entry name" value="Rv3660c_N"/>
    <property type="match status" value="1"/>
</dbReference>
<keyword evidence="3" id="KW-1185">Reference proteome</keyword>
<feature type="domain" description="Rv3660c-like CheY-like N-terminal" evidence="1">
    <location>
        <begin position="21"/>
        <end position="98"/>
    </location>
</feature>
<dbReference type="InterPro" id="IPR027417">
    <property type="entry name" value="P-loop_NTPase"/>
</dbReference>
<evidence type="ECO:0000259" key="1">
    <source>
        <dbReference type="Pfam" id="PF26563"/>
    </source>
</evidence>
<dbReference type="GO" id="GO:0005829">
    <property type="term" value="C:cytosol"/>
    <property type="evidence" value="ECO:0007669"/>
    <property type="project" value="TreeGrafter"/>
</dbReference>
<dbReference type="GO" id="GO:0005524">
    <property type="term" value="F:ATP binding"/>
    <property type="evidence" value="ECO:0007669"/>
    <property type="project" value="TreeGrafter"/>
</dbReference>
<dbReference type="InterPro" id="IPR050625">
    <property type="entry name" value="ParA/MinD_ATPase"/>
</dbReference>
<accession>A0A6N9H5P4</accession>
<dbReference type="GO" id="GO:0009898">
    <property type="term" value="C:cytoplasmic side of plasma membrane"/>
    <property type="evidence" value="ECO:0007669"/>
    <property type="project" value="TreeGrafter"/>
</dbReference>
<dbReference type="NCBIfam" id="TIGR03815">
    <property type="entry name" value="CpaE_hom_Actino"/>
    <property type="match status" value="1"/>
</dbReference>
<dbReference type="Gene3D" id="3.40.50.300">
    <property type="entry name" value="P-loop containing nucleotide triphosphate hydrolases"/>
    <property type="match status" value="1"/>
</dbReference>
<dbReference type="InterPro" id="IPR059050">
    <property type="entry name" value="Rv3660c_N"/>
</dbReference>
<dbReference type="AlphaFoldDB" id="A0A6N9H5P4"/>